<protein>
    <submittedName>
        <fullName evidence="1">S-adenosyl-L-methionine-dependent methyltransferase</fullName>
    </submittedName>
</protein>
<dbReference type="InterPro" id="IPR029063">
    <property type="entry name" value="SAM-dependent_MTases_sf"/>
</dbReference>
<dbReference type="EMBL" id="JARKIB010000011">
    <property type="protein sequence ID" value="KAJ7774895.1"/>
    <property type="molecule type" value="Genomic_DNA"/>
</dbReference>
<dbReference type="CDD" id="cd02440">
    <property type="entry name" value="AdoMet_MTases"/>
    <property type="match status" value="1"/>
</dbReference>
<keyword evidence="2" id="KW-1185">Reference proteome</keyword>
<dbReference type="SUPFAM" id="SSF53335">
    <property type="entry name" value="S-adenosyl-L-methionine-dependent methyltransferases"/>
    <property type="match status" value="1"/>
</dbReference>
<dbReference type="GO" id="GO:0032259">
    <property type="term" value="P:methylation"/>
    <property type="evidence" value="ECO:0007669"/>
    <property type="project" value="UniProtKB-KW"/>
</dbReference>
<dbReference type="Pfam" id="PF13489">
    <property type="entry name" value="Methyltransf_23"/>
    <property type="match status" value="1"/>
</dbReference>
<dbReference type="GO" id="GO:0008168">
    <property type="term" value="F:methyltransferase activity"/>
    <property type="evidence" value="ECO:0007669"/>
    <property type="project" value="UniProtKB-KW"/>
</dbReference>
<reference evidence="1" key="1">
    <citation type="submission" date="2023-03" db="EMBL/GenBank/DDBJ databases">
        <title>Massive genome expansion in bonnet fungi (Mycena s.s.) driven by repeated elements and novel gene families across ecological guilds.</title>
        <authorList>
            <consortium name="Lawrence Berkeley National Laboratory"/>
            <person name="Harder C.B."/>
            <person name="Miyauchi S."/>
            <person name="Viragh M."/>
            <person name="Kuo A."/>
            <person name="Thoen E."/>
            <person name="Andreopoulos B."/>
            <person name="Lu D."/>
            <person name="Skrede I."/>
            <person name="Drula E."/>
            <person name="Henrissat B."/>
            <person name="Morin E."/>
            <person name="Kohler A."/>
            <person name="Barry K."/>
            <person name="LaButti K."/>
            <person name="Morin E."/>
            <person name="Salamov A."/>
            <person name="Lipzen A."/>
            <person name="Mereny Z."/>
            <person name="Hegedus B."/>
            <person name="Baldrian P."/>
            <person name="Stursova M."/>
            <person name="Weitz H."/>
            <person name="Taylor A."/>
            <person name="Grigoriev I.V."/>
            <person name="Nagy L.G."/>
            <person name="Martin F."/>
            <person name="Kauserud H."/>
        </authorList>
    </citation>
    <scope>NUCLEOTIDE SEQUENCE</scope>
    <source>
        <strain evidence="1">CBHHK182m</strain>
    </source>
</reference>
<dbReference type="AlphaFoldDB" id="A0AAD7JZ49"/>
<sequence>MSTQEDDDNDYIALDGYQIFYEMQGRKFNTLNQTYMLPADDDEIQRFALFHRLLKFVFCGNSFPGLIQETLQSGEHRVLDVGTGKGDWAVELCDMFPSVHVTGVDLVPIQYQEVPPNCLFEIWDANAHDLPYEDGHFDLVHARAVHTGIRDYPHFLCEAGRILRPGGLILLIEPDLRQWANNKPEPKFKHGAGPRGWFTFWETYRRCLFLIGIDVTVPQRLKELLEETNMFEQIDEYEGEIPVGFYPRKKALLTVGQLQWMAYDLFLPALKPMFLSVLGLPEASVDQIIEGAQHDLYYTRFKLSSRLRIAYARRRPN</sequence>
<keyword evidence="1" id="KW-0808">Transferase</keyword>
<dbReference type="PANTHER" id="PTHR43591:SF105">
    <property type="entry name" value="METHYLTRANSFERASE DOMAIN-CONTAINING PROTEIN-RELATED"/>
    <property type="match status" value="1"/>
</dbReference>
<name>A0AAD7JZ49_9AGAR</name>
<evidence type="ECO:0000313" key="2">
    <source>
        <dbReference type="Proteomes" id="UP001215598"/>
    </source>
</evidence>
<dbReference type="Proteomes" id="UP001215598">
    <property type="component" value="Unassembled WGS sequence"/>
</dbReference>
<gene>
    <name evidence="1" type="ORF">B0H16DRAFT_1760166</name>
</gene>
<keyword evidence="1" id="KW-0489">Methyltransferase</keyword>
<comment type="caution">
    <text evidence="1">The sequence shown here is derived from an EMBL/GenBank/DDBJ whole genome shotgun (WGS) entry which is preliminary data.</text>
</comment>
<proteinExistence type="predicted"/>
<dbReference type="PANTHER" id="PTHR43591">
    <property type="entry name" value="METHYLTRANSFERASE"/>
    <property type="match status" value="1"/>
</dbReference>
<organism evidence="1 2">
    <name type="scientific">Mycena metata</name>
    <dbReference type="NCBI Taxonomy" id="1033252"/>
    <lineage>
        <taxon>Eukaryota</taxon>
        <taxon>Fungi</taxon>
        <taxon>Dikarya</taxon>
        <taxon>Basidiomycota</taxon>
        <taxon>Agaricomycotina</taxon>
        <taxon>Agaricomycetes</taxon>
        <taxon>Agaricomycetidae</taxon>
        <taxon>Agaricales</taxon>
        <taxon>Marasmiineae</taxon>
        <taxon>Mycenaceae</taxon>
        <taxon>Mycena</taxon>
    </lineage>
</organism>
<evidence type="ECO:0000313" key="1">
    <source>
        <dbReference type="EMBL" id="KAJ7774895.1"/>
    </source>
</evidence>
<dbReference type="Gene3D" id="3.40.50.150">
    <property type="entry name" value="Vaccinia Virus protein VP39"/>
    <property type="match status" value="1"/>
</dbReference>
<accession>A0AAD7JZ49</accession>